<keyword evidence="4" id="KW-0804">Transcription</keyword>
<evidence type="ECO:0000256" key="4">
    <source>
        <dbReference type="ARBA" id="ARBA00023163"/>
    </source>
</evidence>
<dbReference type="EMBL" id="OX451736">
    <property type="protein sequence ID" value="CAI8585926.1"/>
    <property type="molecule type" value="Genomic_DNA"/>
</dbReference>
<keyword evidence="3" id="KW-0238">DNA-binding</keyword>
<feature type="domain" description="WRKY" evidence="6">
    <location>
        <begin position="53"/>
        <end position="111"/>
    </location>
</feature>
<dbReference type="PANTHER" id="PTHR31221:SF360">
    <property type="entry name" value="WRKY DOMAIN-CONTAINING PROTEIN"/>
    <property type="match status" value="1"/>
</dbReference>
<dbReference type="InterPro" id="IPR044810">
    <property type="entry name" value="WRKY_plant"/>
</dbReference>
<evidence type="ECO:0000256" key="5">
    <source>
        <dbReference type="ARBA" id="ARBA00023242"/>
    </source>
</evidence>
<evidence type="ECO:0000256" key="3">
    <source>
        <dbReference type="ARBA" id="ARBA00023125"/>
    </source>
</evidence>
<name>A0AAV0YIX0_VICFA</name>
<accession>A0AAV0YIX0</accession>
<dbReference type="Gene3D" id="2.20.25.80">
    <property type="entry name" value="WRKY domain"/>
    <property type="match status" value="1"/>
</dbReference>
<proteinExistence type="predicted"/>
<keyword evidence="8" id="KW-1185">Reference proteome</keyword>
<organism evidence="7 8">
    <name type="scientific">Vicia faba</name>
    <name type="common">Broad bean</name>
    <name type="synonym">Faba vulgaris</name>
    <dbReference type="NCBI Taxonomy" id="3906"/>
    <lineage>
        <taxon>Eukaryota</taxon>
        <taxon>Viridiplantae</taxon>
        <taxon>Streptophyta</taxon>
        <taxon>Embryophyta</taxon>
        <taxon>Tracheophyta</taxon>
        <taxon>Spermatophyta</taxon>
        <taxon>Magnoliopsida</taxon>
        <taxon>eudicotyledons</taxon>
        <taxon>Gunneridae</taxon>
        <taxon>Pentapetalae</taxon>
        <taxon>rosids</taxon>
        <taxon>fabids</taxon>
        <taxon>Fabales</taxon>
        <taxon>Fabaceae</taxon>
        <taxon>Papilionoideae</taxon>
        <taxon>50 kb inversion clade</taxon>
        <taxon>NPAAA clade</taxon>
        <taxon>Hologalegina</taxon>
        <taxon>IRL clade</taxon>
        <taxon>Fabeae</taxon>
        <taxon>Vicia</taxon>
    </lineage>
</organism>
<dbReference type="Proteomes" id="UP001157006">
    <property type="component" value="Chromosome 1L"/>
</dbReference>
<dbReference type="InterPro" id="IPR036576">
    <property type="entry name" value="WRKY_dom_sf"/>
</dbReference>
<evidence type="ECO:0000259" key="6">
    <source>
        <dbReference type="PROSITE" id="PS50811"/>
    </source>
</evidence>
<evidence type="ECO:0000313" key="8">
    <source>
        <dbReference type="Proteomes" id="UP001157006"/>
    </source>
</evidence>
<sequence length="160" mass="18639">MVLRSNWDSRGEIRNLRVENGSDHGHVAIDVDVLDNSSQQNQNLSLRRRFNHDDGYNWKKYEDKLAKGNGNQRSYYKCTWPNCVVKKKVERTIDGDIIETVYKGTHNHCWPTSIRKRNSSSEYLYSLLPSDTSPIDLRDQSFDREEVDFDAEHESSSLSI</sequence>
<gene>
    <name evidence="7" type="ORF">VFH_I229680</name>
</gene>
<dbReference type="Pfam" id="PF03106">
    <property type="entry name" value="WRKY"/>
    <property type="match status" value="1"/>
</dbReference>
<evidence type="ECO:0000313" key="7">
    <source>
        <dbReference type="EMBL" id="CAI8585926.1"/>
    </source>
</evidence>
<evidence type="ECO:0000256" key="1">
    <source>
        <dbReference type="ARBA" id="ARBA00004123"/>
    </source>
</evidence>
<evidence type="ECO:0000256" key="2">
    <source>
        <dbReference type="ARBA" id="ARBA00023015"/>
    </source>
</evidence>
<dbReference type="PANTHER" id="PTHR31221">
    <property type="entry name" value="WRKY TRANSCRIPTION FACTOR PROTEIN 1-RELATED"/>
    <property type="match status" value="1"/>
</dbReference>
<dbReference type="InterPro" id="IPR003657">
    <property type="entry name" value="WRKY_dom"/>
</dbReference>
<dbReference type="GO" id="GO:0003700">
    <property type="term" value="F:DNA-binding transcription factor activity"/>
    <property type="evidence" value="ECO:0007669"/>
    <property type="project" value="InterPro"/>
</dbReference>
<dbReference type="SMART" id="SM00774">
    <property type="entry name" value="WRKY"/>
    <property type="match status" value="1"/>
</dbReference>
<dbReference type="SUPFAM" id="SSF118290">
    <property type="entry name" value="WRKY DNA-binding domain"/>
    <property type="match status" value="1"/>
</dbReference>
<keyword evidence="5" id="KW-0539">Nucleus</keyword>
<reference evidence="7 8" key="1">
    <citation type="submission" date="2023-01" db="EMBL/GenBank/DDBJ databases">
        <authorList>
            <person name="Kreplak J."/>
        </authorList>
    </citation>
    <scope>NUCLEOTIDE SEQUENCE [LARGE SCALE GENOMIC DNA]</scope>
</reference>
<dbReference type="GO" id="GO:0005634">
    <property type="term" value="C:nucleus"/>
    <property type="evidence" value="ECO:0007669"/>
    <property type="project" value="UniProtKB-SubCell"/>
</dbReference>
<comment type="subcellular location">
    <subcellularLocation>
        <location evidence="1">Nucleus</location>
    </subcellularLocation>
</comment>
<protein>
    <recommendedName>
        <fullName evidence="6">WRKY domain-containing protein</fullName>
    </recommendedName>
</protein>
<dbReference type="PROSITE" id="PS50811">
    <property type="entry name" value="WRKY"/>
    <property type="match status" value="1"/>
</dbReference>
<dbReference type="AlphaFoldDB" id="A0AAV0YIX0"/>
<dbReference type="GO" id="GO:0043565">
    <property type="term" value="F:sequence-specific DNA binding"/>
    <property type="evidence" value="ECO:0007669"/>
    <property type="project" value="InterPro"/>
</dbReference>
<keyword evidence="2" id="KW-0805">Transcription regulation</keyword>